<reference evidence="2 3" key="1">
    <citation type="submission" date="2015-05" db="EMBL/GenBank/DDBJ databases">
        <title>Genome sequencing and analysis of members of genus Stenotrophomonas.</title>
        <authorList>
            <person name="Patil P.P."/>
            <person name="Midha S."/>
            <person name="Patil P.B."/>
        </authorList>
    </citation>
    <scope>NUCLEOTIDE SEQUENCE [LARGE SCALE GENOMIC DNA]</scope>
    <source>
        <strain evidence="2 3">DSM 21508</strain>
    </source>
</reference>
<dbReference type="Pfam" id="PF10741">
    <property type="entry name" value="T2SSM_b"/>
    <property type="match status" value="1"/>
</dbReference>
<dbReference type="EMBL" id="LDJK01000037">
    <property type="protein sequence ID" value="KRG73787.1"/>
    <property type="molecule type" value="Genomic_DNA"/>
</dbReference>
<feature type="compositionally biased region" description="Low complexity" evidence="1">
    <location>
        <begin position="200"/>
        <end position="210"/>
    </location>
</feature>
<protein>
    <submittedName>
        <fullName evidence="2">General secretion pathway protein GspM</fullName>
    </submittedName>
</protein>
<gene>
    <name evidence="2" type="ORF">ABB28_09185</name>
</gene>
<proteinExistence type="predicted"/>
<dbReference type="InterPro" id="IPR034756">
    <property type="entry name" value="T2SSM_b"/>
</dbReference>
<dbReference type="PATRIC" id="fig|517011.3.peg.1504"/>
<accession>A0A0R0CWZ2</accession>
<evidence type="ECO:0000256" key="1">
    <source>
        <dbReference type="SAM" id="MobiDB-lite"/>
    </source>
</evidence>
<evidence type="ECO:0000313" key="3">
    <source>
        <dbReference type="Proteomes" id="UP000051386"/>
    </source>
</evidence>
<name>A0A0R0CWZ2_9GAMM</name>
<dbReference type="AlphaFoldDB" id="A0A0R0CWZ2"/>
<dbReference type="Proteomes" id="UP000051386">
    <property type="component" value="Unassembled WGS sequence"/>
</dbReference>
<feature type="region of interest" description="Disordered" evidence="1">
    <location>
        <begin position="200"/>
        <end position="252"/>
    </location>
</feature>
<dbReference type="RefSeq" id="WP_057508334.1">
    <property type="nucleotide sequence ID" value="NZ_LDJK01000037.1"/>
</dbReference>
<dbReference type="NCBIfam" id="NF040576">
    <property type="entry name" value="T2SS_GspM_XpsM"/>
    <property type="match status" value="1"/>
</dbReference>
<sequence>MPMQPTPRDRWLALALLLAVLALVYLLLVHPFFTVPWRAIDQDISALQQRQHRVQVQIDQRPEVSARLQQVQQALRERPGFLPEATAEAAAAALSSRVQDVVLSASPGNRGCVVSNRTPMPDNRSEASYTRVALQVRLRCGVDETASVLHALETGNPRLFVENLNMLAQRFQQSTDEAGTGLDVSFELIGYLQPGSVDPGAAAAAGASPGDGDGDGATAMAESAPVADPAPATGQDDATRVPPADAEQIDAE</sequence>
<comment type="caution">
    <text evidence="2">The sequence shown here is derived from an EMBL/GenBank/DDBJ whole genome shotgun (WGS) entry which is preliminary data.</text>
</comment>
<evidence type="ECO:0000313" key="2">
    <source>
        <dbReference type="EMBL" id="KRG73787.1"/>
    </source>
</evidence>
<organism evidence="2 3">
    <name type="scientific">Stenotrophomonas chelatiphaga</name>
    <dbReference type="NCBI Taxonomy" id="517011"/>
    <lineage>
        <taxon>Bacteria</taxon>
        <taxon>Pseudomonadati</taxon>
        <taxon>Pseudomonadota</taxon>
        <taxon>Gammaproteobacteria</taxon>
        <taxon>Lysobacterales</taxon>
        <taxon>Lysobacteraceae</taxon>
        <taxon>Stenotrophomonas</taxon>
    </lineage>
</organism>
<keyword evidence="3" id="KW-1185">Reference proteome</keyword>